<organism evidence="6 7">
    <name type="scientific">Mucor lusitanicus CBS 277.49</name>
    <dbReference type="NCBI Taxonomy" id="747725"/>
    <lineage>
        <taxon>Eukaryota</taxon>
        <taxon>Fungi</taxon>
        <taxon>Fungi incertae sedis</taxon>
        <taxon>Mucoromycota</taxon>
        <taxon>Mucoromycotina</taxon>
        <taxon>Mucoromycetes</taxon>
        <taxon>Mucorales</taxon>
        <taxon>Mucorineae</taxon>
        <taxon>Mucoraceae</taxon>
        <taxon>Mucor</taxon>
    </lineage>
</organism>
<sequence>MSFYESTPRSDLPELPNFAQLTDRVWRVMGLNPGKFTLQGTNTYLVGTGNRKVLIDCGDGQPGYVPLLIESLKSIHPEAYISDIFISHCHTDHWGGLQHIMSSELNKPIKNDAEHKLQNIAIHKFPLMAKNKLYQYFYQHLQNLPDYVVFNDLEDNQRIEVDQDVHIRVLHTPGHAKDHCAFYLEEEDVVFTADCILGHGSVAFEDLTEYMGGLRKIQDLKPSRLFPGHGDVVNNGVEKVEQYLSQRLSKERQILDIMLQDTSVTWTPIELTEYMNSVSKKAYSEQLLAVVVRTVGLHLIKLNHDGKVEMIDAEQFQREQHIDPYDAENIFAIVNQKWRYITRESKL</sequence>
<keyword evidence="7" id="KW-1185">Reference proteome</keyword>
<dbReference type="InterPro" id="IPR047921">
    <property type="entry name" value="LACTB2-like_MBL-fold"/>
</dbReference>
<reference evidence="6 7" key="1">
    <citation type="submission" date="2015-06" db="EMBL/GenBank/DDBJ databases">
        <title>Expansion of signal transduction pathways in fungi by whole-genome duplication.</title>
        <authorList>
            <consortium name="DOE Joint Genome Institute"/>
            <person name="Corrochano L.M."/>
            <person name="Kuo A."/>
            <person name="Marcet-Houben M."/>
            <person name="Polaino S."/>
            <person name="Salamov A."/>
            <person name="Villalobos J.M."/>
            <person name="Alvarez M.I."/>
            <person name="Avalos J."/>
            <person name="Benito E.P."/>
            <person name="Benoit I."/>
            <person name="Burger G."/>
            <person name="Camino L.P."/>
            <person name="Canovas D."/>
            <person name="Cerda-Olmedo E."/>
            <person name="Cheng J.-F."/>
            <person name="Dominguez A."/>
            <person name="Elias M."/>
            <person name="Eslava A.P."/>
            <person name="Glaser F."/>
            <person name="Grimwood J."/>
            <person name="Gutierrez G."/>
            <person name="Heitman J."/>
            <person name="Henrissat B."/>
            <person name="Iturriaga E.A."/>
            <person name="Lang B.F."/>
            <person name="Lavin J.L."/>
            <person name="Lee S."/>
            <person name="Li W."/>
            <person name="Lindquist E."/>
            <person name="Lopez-Garcia S."/>
            <person name="Luque E.M."/>
            <person name="Marcos A.T."/>
            <person name="Martin J."/>
            <person name="Mccluskey K."/>
            <person name="Medina H.R."/>
            <person name="Miralles-Duran A."/>
            <person name="Miyazaki A."/>
            <person name="Munoz-Torres E."/>
            <person name="Oguiza J.A."/>
            <person name="Ohm R."/>
            <person name="Olmedo M."/>
            <person name="Orejas M."/>
            <person name="Ortiz-Castellanos L."/>
            <person name="Pisabarro A.G."/>
            <person name="Rodriguez-Romero J."/>
            <person name="Ruiz-Herrera J."/>
            <person name="Ruiz-Vazquez R."/>
            <person name="Sanz C."/>
            <person name="Schackwitz W."/>
            <person name="Schmutz J."/>
            <person name="Shahriari M."/>
            <person name="Shelest E."/>
            <person name="Silva-Franco F."/>
            <person name="Soanes D."/>
            <person name="Syed K."/>
            <person name="Tagua V.G."/>
            <person name="Talbot N.J."/>
            <person name="Thon M."/>
            <person name="De Vries R.P."/>
            <person name="Wiebenga A."/>
            <person name="Yadav J.S."/>
            <person name="Braun E.L."/>
            <person name="Baker S."/>
            <person name="Garre V."/>
            <person name="Horwitz B."/>
            <person name="Torres-Martinez S."/>
            <person name="Idnurm A."/>
            <person name="Herrera-Estrella A."/>
            <person name="Gabaldon T."/>
            <person name="Grigoriev I.V."/>
        </authorList>
    </citation>
    <scope>NUCLEOTIDE SEQUENCE [LARGE SCALE GENOMIC DNA]</scope>
    <source>
        <strain evidence="6 7">CBS 277.49</strain>
    </source>
</reference>
<dbReference type="VEuPathDB" id="FungiDB:MUCCIDRAFT_41384"/>
<evidence type="ECO:0000259" key="5">
    <source>
        <dbReference type="SMART" id="SM00849"/>
    </source>
</evidence>
<evidence type="ECO:0000256" key="3">
    <source>
        <dbReference type="ARBA" id="ARBA00022801"/>
    </source>
</evidence>
<comment type="caution">
    <text evidence="6">The sequence shown here is derived from an EMBL/GenBank/DDBJ whole genome shotgun (WGS) entry which is preliminary data.</text>
</comment>
<dbReference type="OrthoDB" id="17458at2759"/>
<dbReference type="InterPro" id="IPR001279">
    <property type="entry name" value="Metallo-B-lactamas"/>
</dbReference>
<evidence type="ECO:0000313" key="6">
    <source>
        <dbReference type="EMBL" id="OAD01618.1"/>
    </source>
</evidence>
<dbReference type="STRING" id="747725.A0A168JU35"/>
<dbReference type="SUPFAM" id="SSF56281">
    <property type="entry name" value="Metallo-hydrolase/oxidoreductase"/>
    <property type="match status" value="1"/>
</dbReference>
<evidence type="ECO:0000256" key="1">
    <source>
        <dbReference type="ARBA" id="ARBA00007749"/>
    </source>
</evidence>
<feature type="domain" description="Metallo-beta-lactamase" evidence="5">
    <location>
        <begin position="40"/>
        <end position="229"/>
    </location>
</feature>
<gene>
    <name evidence="6" type="ORF">MUCCIDRAFT_41384</name>
</gene>
<keyword evidence="3" id="KW-0378">Hydrolase</keyword>
<name>A0A168JU35_MUCCL</name>
<dbReference type="SMART" id="SM00849">
    <property type="entry name" value="Lactamase_B"/>
    <property type="match status" value="1"/>
</dbReference>
<dbReference type="PANTHER" id="PTHR23131">
    <property type="entry name" value="ENDORIBONUCLEASE LACTB2"/>
    <property type="match status" value="1"/>
</dbReference>
<dbReference type="CDD" id="cd07722">
    <property type="entry name" value="LACTB2-like_MBL-fold"/>
    <property type="match status" value="1"/>
</dbReference>
<dbReference type="Pfam" id="PF00753">
    <property type="entry name" value="Lactamase_B"/>
    <property type="match status" value="1"/>
</dbReference>
<accession>A0A168JU35</accession>
<dbReference type="Proteomes" id="UP000077051">
    <property type="component" value="Unassembled WGS sequence"/>
</dbReference>
<evidence type="ECO:0000256" key="2">
    <source>
        <dbReference type="ARBA" id="ARBA00022723"/>
    </source>
</evidence>
<dbReference type="PANTHER" id="PTHR23131:SF0">
    <property type="entry name" value="ENDORIBONUCLEASE LACTB2"/>
    <property type="match status" value="1"/>
</dbReference>
<dbReference type="EMBL" id="AMYB01000006">
    <property type="protein sequence ID" value="OAD01618.1"/>
    <property type="molecule type" value="Genomic_DNA"/>
</dbReference>
<dbReference type="InterPro" id="IPR036388">
    <property type="entry name" value="WH-like_DNA-bd_sf"/>
</dbReference>
<keyword evidence="4" id="KW-0862">Zinc</keyword>
<keyword evidence="2" id="KW-0479">Metal-binding</keyword>
<dbReference type="Gene3D" id="3.60.15.10">
    <property type="entry name" value="Ribonuclease Z/Hydroxyacylglutathione hydrolase-like"/>
    <property type="match status" value="1"/>
</dbReference>
<dbReference type="InterPro" id="IPR050662">
    <property type="entry name" value="Sec-metab_biosynth-thioest"/>
</dbReference>
<dbReference type="GO" id="GO:0044550">
    <property type="term" value="P:secondary metabolite biosynthetic process"/>
    <property type="evidence" value="ECO:0007669"/>
    <property type="project" value="TreeGrafter"/>
</dbReference>
<dbReference type="GO" id="GO:0046872">
    <property type="term" value="F:metal ion binding"/>
    <property type="evidence" value="ECO:0007669"/>
    <property type="project" value="UniProtKB-KW"/>
</dbReference>
<protein>
    <recommendedName>
        <fullName evidence="5">Metallo-beta-lactamase domain-containing protein</fullName>
    </recommendedName>
</protein>
<evidence type="ECO:0000256" key="4">
    <source>
        <dbReference type="ARBA" id="ARBA00022833"/>
    </source>
</evidence>
<dbReference type="AlphaFoldDB" id="A0A168JU35"/>
<evidence type="ECO:0000313" key="7">
    <source>
        <dbReference type="Proteomes" id="UP000077051"/>
    </source>
</evidence>
<dbReference type="Gene3D" id="1.10.10.10">
    <property type="entry name" value="Winged helix-like DNA-binding domain superfamily/Winged helix DNA-binding domain"/>
    <property type="match status" value="1"/>
</dbReference>
<dbReference type="InterPro" id="IPR036866">
    <property type="entry name" value="RibonucZ/Hydroxyglut_hydro"/>
</dbReference>
<comment type="similarity">
    <text evidence="1">Belongs to the metallo-beta-lactamase superfamily.</text>
</comment>
<dbReference type="GO" id="GO:0016787">
    <property type="term" value="F:hydrolase activity"/>
    <property type="evidence" value="ECO:0007669"/>
    <property type="project" value="UniProtKB-KW"/>
</dbReference>
<proteinExistence type="inferred from homology"/>